<sequence>MADAFAELCKREDKGEIKVRGYYTEPDSHMKIAGVTVRPDFFADLELVATSEQLRLWIEVDRDKENRPEIERKLRDYVAVYTGVTKDEIDPVPAVLFLADTDLGLVNLENYMHGKLGEYEHLFSVDHIEGFADRLK</sequence>
<comment type="caution">
    <text evidence="1">The sequence shown here is derived from an EMBL/GenBank/DDBJ whole genome shotgun (WGS) entry which is preliminary data.</text>
</comment>
<dbReference type="AlphaFoldDB" id="A0AAW8NI80"/>
<dbReference type="EMBL" id="JAVDWN010000026">
    <property type="protein sequence ID" value="MDR7166090.1"/>
    <property type="molecule type" value="Genomic_DNA"/>
</dbReference>
<name>A0AAW8NI80_PSEOX</name>
<organism evidence="1 2">
    <name type="scientific">Pseudarthrobacter oxydans</name>
    <name type="common">Arthrobacter oxydans</name>
    <dbReference type="NCBI Taxonomy" id="1671"/>
    <lineage>
        <taxon>Bacteria</taxon>
        <taxon>Bacillati</taxon>
        <taxon>Actinomycetota</taxon>
        <taxon>Actinomycetes</taxon>
        <taxon>Micrococcales</taxon>
        <taxon>Micrococcaceae</taxon>
        <taxon>Pseudarthrobacter</taxon>
    </lineage>
</organism>
<reference evidence="1" key="1">
    <citation type="submission" date="2023-07" db="EMBL/GenBank/DDBJ databases">
        <title>Sorghum-associated microbial communities from plants grown in Nebraska, USA.</title>
        <authorList>
            <person name="Schachtman D."/>
        </authorList>
    </citation>
    <scope>NUCLEOTIDE SEQUENCE</scope>
    <source>
        <strain evidence="1">BE261</strain>
    </source>
</reference>
<accession>A0AAW8NI80</accession>
<dbReference type="Proteomes" id="UP001262032">
    <property type="component" value="Unassembled WGS sequence"/>
</dbReference>
<protein>
    <submittedName>
        <fullName evidence="1">Uncharacterized protein</fullName>
    </submittedName>
</protein>
<gene>
    <name evidence="1" type="ORF">J2X12_004144</name>
</gene>
<evidence type="ECO:0000313" key="1">
    <source>
        <dbReference type="EMBL" id="MDR7166090.1"/>
    </source>
</evidence>
<evidence type="ECO:0000313" key="2">
    <source>
        <dbReference type="Proteomes" id="UP001262032"/>
    </source>
</evidence>
<proteinExistence type="predicted"/>